<evidence type="ECO:0000313" key="12">
    <source>
        <dbReference type="Proteomes" id="UP000053237"/>
    </source>
</evidence>
<keyword evidence="12" id="KW-1185">Reference proteome</keyword>
<evidence type="ECO:0000256" key="7">
    <source>
        <dbReference type="ARBA" id="ARBA00048109"/>
    </source>
</evidence>
<gene>
    <name evidence="11" type="ORF">BN9_057350</name>
</gene>
<comment type="catalytic activity">
    <reaction evidence="6">
        <text>a long chain fatty alcohol + a fatty acyl-CoA = a long-chain alcohol wax ester + CoA</text>
        <dbReference type="Rhea" id="RHEA:38443"/>
        <dbReference type="ChEBI" id="CHEBI:17135"/>
        <dbReference type="ChEBI" id="CHEBI:57287"/>
        <dbReference type="ChEBI" id="CHEBI:77636"/>
        <dbReference type="ChEBI" id="CHEBI:235323"/>
        <dbReference type="EC" id="2.3.1.75"/>
    </reaction>
</comment>
<keyword evidence="8" id="KW-0812">Transmembrane</keyword>
<comment type="caution">
    <text evidence="11">The sequence shown here is derived from an EMBL/GenBank/DDBJ whole genome shotgun (WGS) entry which is preliminary data.</text>
</comment>
<accession>A0A024GDJ4</accession>
<comment type="pathway">
    <text evidence="1">Glycerolipid metabolism; triacylglycerol biosynthesis.</text>
</comment>
<dbReference type="InterPro" id="IPR023213">
    <property type="entry name" value="CAT-like_dom_sf"/>
</dbReference>
<dbReference type="GO" id="GO:0047196">
    <property type="term" value="F:long-chain-alcohol O-fatty-acyltransferase activity"/>
    <property type="evidence" value="ECO:0007669"/>
    <property type="project" value="UniProtKB-EC"/>
</dbReference>
<organism evidence="11 12">
    <name type="scientific">Albugo candida</name>
    <dbReference type="NCBI Taxonomy" id="65357"/>
    <lineage>
        <taxon>Eukaryota</taxon>
        <taxon>Sar</taxon>
        <taxon>Stramenopiles</taxon>
        <taxon>Oomycota</taxon>
        <taxon>Peronosporomycetes</taxon>
        <taxon>Albuginales</taxon>
        <taxon>Albuginaceae</taxon>
        <taxon>Albugo</taxon>
    </lineage>
</organism>
<feature type="domain" description="O-acyltransferase WSD1-like N-terminal" evidence="9">
    <location>
        <begin position="114"/>
        <end position="300"/>
    </location>
</feature>
<dbReference type="Gene3D" id="3.30.559.10">
    <property type="entry name" value="Chloramphenicol acetyltransferase-like domain"/>
    <property type="match status" value="1"/>
</dbReference>
<dbReference type="GO" id="GO:0005886">
    <property type="term" value="C:plasma membrane"/>
    <property type="evidence" value="ECO:0007669"/>
    <property type="project" value="TreeGrafter"/>
</dbReference>
<reference evidence="11 12" key="1">
    <citation type="submission" date="2012-05" db="EMBL/GenBank/DDBJ databases">
        <title>Recombination and specialization in a pathogen metapopulation.</title>
        <authorList>
            <person name="Gardiner A."/>
            <person name="Kemen E."/>
            <person name="Schultz-Larsen T."/>
            <person name="MacLean D."/>
            <person name="Van Oosterhout C."/>
            <person name="Jones J.D.G."/>
        </authorList>
    </citation>
    <scope>NUCLEOTIDE SEQUENCE [LARGE SCALE GENOMIC DNA]</scope>
    <source>
        <strain evidence="11 12">Ac Nc2</strain>
    </source>
</reference>
<evidence type="ECO:0000256" key="5">
    <source>
        <dbReference type="ARBA" id="ARBA00024360"/>
    </source>
</evidence>
<dbReference type="Pfam" id="PF06974">
    <property type="entry name" value="WS_DGAT_C"/>
    <property type="match status" value="1"/>
</dbReference>
<dbReference type="AlphaFoldDB" id="A0A024GDJ4"/>
<comment type="similarity">
    <text evidence="5">In the N-terminal section; belongs to the long-chain O-acyltransferase family.</text>
</comment>
<comment type="catalytic activity">
    <reaction evidence="7">
        <text>an acyl-CoA + a 1,2-diacyl-sn-glycerol = a triacyl-sn-glycerol + CoA</text>
        <dbReference type="Rhea" id="RHEA:10868"/>
        <dbReference type="ChEBI" id="CHEBI:17815"/>
        <dbReference type="ChEBI" id="CHEBI:57287"/>
        <dbReference type="ChEBI" id="CHEBI:58342"/>
        <dbReference type="ChEBI" id="CHEBI:64615"/>
        <dbReference type="EC" id="2.3.1.20"/>
    </reaction>
</comment>
<proteinExistence type="inferred from homology"/>
<dbReference type="InterPro" id="IPR045034">
    <property type="entry name" value="O-acyltransferase_WSD1-like"/>
</dbReference>
<evidence type="ECO:0000256" key="6">
    <source>
        <dbReference type="ARBA" id="ARBA00047604"/>
    </source>
</evidence>
<evidence type="ECO:0000313" key="11">
    <source>
        <dbReference type="EMBL" id="CCI44911.1"/>
    </source>
</evidence>
<keyword evidence="8" id="KW-0472">Membrane</keyword>
<keyword evidence="4" id="KW-0012">Acyltransferase</keyword>
<dbReference type="SUPFAM" id="SSF52777">
    <property type="entry name" value="CoA-dependent acyltransferases"/>
    <property type="match status" value="1"/>
</dbReference>
<evidence type="ECO:0000259" key="9">
    <source>
        <dbReference type="Pfam" id="PF03007"/>
    </source>
</evidence>
<evidence type="ECO:0000256" key="4">
    <source>
        <dbReference type="ARBA" id="ARBA00023315"/>
    </source>
</evidence>
<evidence type="ECO:0000256" key="1">
    <source>
        <dbReference type="ARBA" id="ARBA00004771"/>
    </source>
</evidence>
<dbReference type="InterPro" id="IPR009721">
    <property type="entry name" value="O-acyltransferase_WSD1_C"/>
</dbReference>
<dbReference type="EMBL" id="CAIX01000082">
    <property type="protein sequence ID" value="CCI44911.1"/>
    <property type="molecule type" value="Genomic_DNA"/>
</dbReference>
<dbReference type="InParanoid" id="A0A024GDJ4"/>
<dbReference type="PANTHER" id="PTHR31650">
    <property type="entry name" value="O-ACYLTRANSFERASE (WSD1-LIKE) FAMILY PROTEIN"/>
    <property type="match status" value="1"/>
</dbReference>
<dbReference type="OrthoDB" id="619536at2759"/>
<evidence type="ECO:0000256" key="2">
    <source>
        <dbReference type="ARBA" id="ARBA00005189"/>
    </source>
</evidence>
<feature type="domain" description="O-acyltransferase WSD1 C-terminal" evidence="10">
    <location>
        <begin position="345"/>
        <end position="486"/>
    </location>
</feature>
<dbReference type="PANTHER" id="PTHR31650:SF1">
    <property type="entry name" value="WAX ESTER SYNTHASE_DIACYLGLYCEROL ACYLTRANSFERASE 4-RELATED"/>
    <property type="match status" value="1"/>
</dbReference>
<feature type="transmembrane region" description="Helical" evidence="8">
    <location>
        <begin position="12"/>
        <end position="33"/>
    </location>
</feature>
<dbReference type="Pfam" id="PF03007">
    <property type="entry name" value="WS_DGAT_cat"/>
    <property type="match status" value="1"/>
</dbReference>
<sequence length="491" mass="55410">MTNASILIYENNYQFLFFTPLAVLVGWALYTYLENRRKITILLNSEGRSNARASRKMSNIGLTTLITETKSNPSVPVTYMVLEGILTRKEAIEIVEKVIQDPFLIRFRSVVVRDARSYVEVPDFDVSKHIFSHHLESESVLEAVEAARNQPLDESKPLWEFHLLQDRKESTERPSHSVLCMKAHHCLGDGMSSMLMLAKLSDQREAIEANLAKLERLQRSSKKSMNIRVAVGRIFHLLVYLSRTFRLVLHFLLALCIRSEPQTIFNRPGTGTRRLSSTKNFKVMDIKAVAKRHNATINDTTLSCVAGAIRKALLLKGSVSDKLVLRAAIPVNIRSSTEEIQETCNKFSSFIIDFPVGISNPIDRLLCIKHKMSDMKHSWAKYFLYCSLQAFSYLPETILKPMTYYAGSKLTLAISNVNGGALSCSFAKHKMVELHAFVPPPPNLNLGVLVLTVGDELHWDISIDESVGVDPHDFARYVEEELTVLKGENAK</sequence>
<dbReference type="InterPro" id="IPR004255">
    <property type="entry name" value="O-acyltransferase_WSD1_N"/>
</dbReference>
<dbReference type="Proteomes" id="UP000053237">
    <property type="component" value="Unassembled WGS sequence"/>
</dbReference>
<protein>
    <submittedName>
        <fullName evidence="11">Uncharacterized protein</fullName>
    </submittedName>
</protein>
<evidence type="ECO:0000256" key="3">
    <source>
        <dbReference type="ARBA" id="ARBA00022679"/>
    </source>
</evidence>
<keyword evidence="3" id="KW-0808">Transferase</keyword>
<keyword evidence="8" id="KW-1133">Transmembrane helix</keyword>
<evidence type="ECO:0000256" key="8">
    <source>
        <dbReference type="SAM" id="Phobius"/>
    </source>
</evidence>
<name>A0A024GDJ4_9STRA</name>
<evidence type="ECO:0000259" key="10">
    <source>
        <dbReference type="Pfam" id="PF06974"/>
    </source>
</evidence>
<dbReference type="STRING" id="65357.A0A024GDJ4"/>
<comment type="pathway">
    <text evidence="2">Lipid metabolism.</text>
</comment>
<dbReference type="GO" id="GO:0019432">
    <property type="term" value="P:triglyceride biosynthetic process"/>
    <property type="evidence" value="ECO:0007669"/>
    <property type="project" value="UniProtKB-UniPathway"/>
</dbReference>
<dbReference type="UniPathway" id="UPA00282"/>
<dbReference type="GO" id="GO:0004144">
    <property type="term" value="F:diacylglycerol O-acyltransferase activity"/>
    <property type="evidence" value="ECO:0007669"/>
    <property type="project" value="UniProtKB-EC"/>
</dbReference>